<accession>A0ABT6ETQ3</accession>
<proteinExistence type="predicted"/>
<comment type="caution">
    <text evidence="2">The sequence shown here is derived from an EMBL/GenBank/DDBJ whole genome shotgun (WGS) entry which is preliminary data.</text>
</comment>
<name>A0ABT6ETQ3_9SYNE</name>
<dbReference type="EMBL" id="JAKKUT010000001">
    <property type="protein sequence ID" value="MDG2989322.1"/>
    <property type="molecule type" value="Genomic_DNA"/>
</dbReference>
<evidence type="ECO:0000256" key="1">
    <source>
        <dbReference type="SAM" id="MobiDB-lite"/>
    </source>
</evidence>
<organism evidence="2 3">
    <name type="scientific">Candidatus Synechococcus calcipolaris G9</name>
    <dbReference type="NCBI Taxonomy" id="1497997"/>
    <lineage>
        <taxon>Bacteria</taxon>
        <taxon>Bacillati</taxon>
        <taxon>Cyanobacteriota</taxon>
        <taxon>Cyanophyceae</taxon>
        <taxon>Synechococcales</taxon>
        <taxon>Synechococcaceae</taxon>
        <taxon>Synechococcus</taxon>
    </lineage>
</organism>
<evidence type="ECO:0000313" key="2">
    <source>
        <dbReference type="EMBL" id="MDG2989322.1"/>
    </source>
</evidence>
<dbReference type="RefSeq" id="WP_277865251.1">
    <property type="nucleotide sequence ID" value="NZ_JAKKUT010000001.1"/>
</dbReference>
<keyword evidence="3" id="KW-1185">Reference proteome</keyword>
<reference evidence="2" key="1">
    <citation type="journal article" date="2022" name="Genome Biol. Evol.">
        <title>A New Gene Family Diagnostic for Intracellular Biomineralization of Amorphous Ca Carbonates by Cyanobacteria.</title>
        <authorList>
            <person name="Benzerara K."/>
            <person name="Duprat E."/>
            <person name="Bitard-Feildel T."/>
            <person name="Caumes G."/>
            <person name="Cassier-Chauvat C."/>
            <person name="Chauvat F."/>
            <person name="Dezi M."/>
            <person name="Diop S.I."/>
            <person name="Gaschignard G."/>
            <person name="Gorgen S."/>
            <person name="Gugger M."/>
            <person name="Lopez-Garcia P."/>
            <person name="Millet M."/>
            <person name="Skouri-Panet F."/>
            <person name="Moreira D."/>
            <person name="Callebaut I."/>
        </authorList>
    </citation>
    <scope>NUCLEOTIDE SEQUENCE</scope>
    <source>
        <strain evidence="2">G9</strain>
    </source>
</reference>
<feature type="region of interest" description="Disordered" evidence="1">
    <location>
        <begin position="1"/>
        <end position="102"/>
    </location>
</feature>
<gene>
    <name evidence="2" type="ORF">L3556_00020</name>
</gene>
<dbReference type="Proteomes" id="UP001154265">
    <property type="component" value="Unassembled WGS sequence"/>
</dbReference>
<feature type="compositionally biased region" description="Polar residues" evidence="1">
    <location>
        <begin position="37"/>
        <end position="52"/>
    </location>
</feature>
<sequence>MDDHWDDPRQLTFDFYLQSDRNQAGGDRNQSSDRQDLNNSMAPIADSLNTPQPLEAAKPKRKADALESSKASYLTDSSPTTENGLDKNPMAGPTMTYQLKPQLSPRQVKNLCKALDITIDQLPDDFGPQPIDSQAQVLGHES</sequence>
<protein>
    <submittedName>
        <fullName evidence="2">Uncharacterized protein</fullName>
    </submittedName>
</protein>
<feature type="compositionally biased region" description="Polar residues" evidence="1">
    <location>
        <begin position="69"/>
        <end position="83"/>
    </location>
</feature>
<reference evidence="2" key="2">
    <citation type="submission" date="2022-01" db="EMBL/GenBank/DDBJ databases">
        <authorList>
            <person name="Zivanovic Y."/>
            <person name="Moreira D."/>
            <person name="Lopez-Garcia P."/>
        </authorList>
    </citation>
    <scope>NUCLEOTIDE SEQUENCE</scope>
    <source>
        <strain evidence="2">G9</strain>
    </source>
</reference>
<feature type="region of interest" description="Disordered" evidence="1">
    <location>
        <begin position="122"/>
        <end position="142"/>
    </location>
</feature>
<evidence type="ECO:0000313" key="3">
    <source>
        <dbReference type="Proteomes" id="UP001154265"/>
    </source>
</evidence>